<name>A0A9P4NX79_9PEZI</name>
<organism evidence="2 3">
    <name type="scientific">Tothia fuscella</name>
    <dbReference type="NCBI Taxonomy" id="1048955"/>
    <lineage>
        <taxon>Eukaryota</taxon>
        <taxon>Fungi</taxon>
        <taxon>Dikarya</taxon>
        <taxon>Ascomycota</taxon>
        <taxon>Pezizomycotina</taxon>
        <taxon>Dothideomycetes</taxon>
        <taxon>Pleosporomycetidae</taxon>
        <taxon>Venturiales</taxon>
        <taxon>Cylindrosympodiaceae</taxon>
        <taxon>Tothia</taxon>
    </lineage>
</organism>
<accession>A0A9P4NX79</accession>
<proteinExistence type="predicted"/>
<evidence type="ECO:0000313" key="2">
    <source>
        <dbReference type="EMBL" id="KAF2433048.1"/>
    </source>
</evidence>
<dbReference type="AlphaFoldDB" id="A0A9P4NX79"/>
<keyword evidence="3" id="KW-1185">Reference proteome</keyword>
<reference evidence="2" key="1">
    <citation type="journal article" date="2020" name="Stud. Mycol.">
        <title>101 Dothideomycetes genomes: a test case for predicting lifestyles and emergence of pathogens.</title>
        <authorList>
            <person name="Haridas S."/>
            <person name="Albert R."/>
            <person name="Binder M."/>
            <person name="Bloem J."/>
            <person name="Labutti K."/>
            <person name="Salamov A."/>
            <person name="Andreopoulos B."/>
            <person name="Baker S."/>
            <person name="Barry K."/>
            <person name="Bills G."/>
            <person name="Bluhm B."/>
            <person name="Cannon C."/>
            <person name="Castanera R."/>
            <person name="Culley D."/>
            <person name="Daum C."/>
            <person name="Ezra D."/>
            <person name="Gonzalez J."/>
            <person name="Henrissat B."/>
            <person name="Kuo A."/>
            <person name="Liang C."/>
            <person name="Lipzen A."/>
            <person name="Lutzoni F."/>
            <person name="Magnuson J."/>
            <person name="Mondo S."/>
            <person name="Nolan M."/>
            <person name="Ohm R."/>
            <person name="Pangilinan J."/>
            <person name="Park H.-J."/>
            <person name="Ramirez L."/>
            <person name="Alfaro M."/>
            <person name="Sun H."/>
            <person name="Tritt A."/>
            <person name="Yoshinaga Y."/>
            <person name="Zwiers L.-H."/>
            <person name="Turgeon B."/>
            <person name="Goodwin S."/>
            <person name="Spatafora J."/>
            <person name="Crous P."/>
            <person name="Grigoriev I."/>
        </authorList>
    </citation>
    <scope>NUCLEOTIDE SEQUENCE</scope>
    <source>
        <strain evidence="2">CBS 130266</strain>
    </source>
</reference>
<feature type="chain" id="PRO_5040362303" evidence="1">
    <location>
        <begin position="29"/>
        <end position="76"/>
    </location>
</feature>
<gene>
    <name evidence="2" type="ORF">EJ08DRAFT_105574</name>
</gene>
<evidence type="ECO:0000256" key="1">
    <source>
        <dbReference type="SAM" id="SignalP"/>
    </source>
</evidence>
<feature type="signal peptide" evidence="1">
    <location>
        <begin position="1"/>
        <end position="28"/>
    </location>
</feature>
<comment type="caution">
    <text evidence="2">The sequence shown here is derived from an EMBL/GenBank/DDBJ whole genome shotgun (WGS) entry which is preliminary data.</text>
</comment>
<sequence>MPGDLMLGQRVLLSGFSISILSAIMCTAKQSSQNNQHVHFISRVRSVMDARLDSISQSVLAFPDILGQLESRNKWI</sequence>
<evidence type="ECO:0000313" key="3">
    <source>
        <dbReference type="Proteomes" id="UP000800235"/>
    </source>
</evidence>
<dbReference type="EMBL" id="MU007023">
    <property type="protein sequence ID" value="KAF2433048.1"/>
    <property type="molecule type" value="Genomic_DNA"/>
</dbReference>
<keyword evidence="1" id="KW-0732">Signal</keyword>
<dbReference type="Proteomes" id="UP000800235">
    <property type="component" value="Unassembled WGS sequence"/>
</dbReference>
<protein>
    <submittedName>
        <fullName evidence="2">Uncharacterized protein</fullName>
    </submittedName>
</protein>